<dbReference type="PANTHER" id="PTHR11040">
    <property type="entry name" value="ZINC/IRON TRANSPORTER"/>
    <property type="match status" value="1"/>
</dbReference>
<keyword evidence="2 6" id="KW-0812">Transmembrane</keyword>
<dbReference type="AlphaFoldDB" id="A0A5J4Z5I0"/>
<feature type="transmembrane region" description="Helical" evidence="6">
    <location>
        <begin position="392"/>
        <end position="411"/>
    </location>
</feature>
<dbReference type="GO" id="GO:0016020">
    <property type="term" value="C:membrane"/>
    <property type="evidence" value="ECO:0007669"/>
    <property type="project" value="UniProtKB-SubCell"/>
</dbReference>
<feature type="transmembrane region" description="Helical" evidence="6">
    <location>
        <begin position="84"/>
        <end position="104"/>
    </location>
</feature>
<evidence type="ECO:0000256" key="2">
    <source>
        <dbReference type="ARBA" id="ARBA00022692"/>
    </source>
</evidence>
<dbReference type="EMBL" id="VRMN01000001">
    <property type="protein sequence ID" value="KAA8498585.1"/>
    <property type="molecule type" value="Genomic_DNA"/>
</dbReference>
<keyword evidence="3 6" id="KW-1133">Transmembrane helix</keyword>
<proteinExistence type="predicted"/>
<organism evidence="7 8">
    <name type="scientific">Porphyridium purpureum</name>
    <name type="common">Red alga</name>
    <name type="synonym">Porphyridium cruentum</name>
    <dbReference type="NCBI Taxonomy" id="35688"/>
    <lineage>
        <taxon>Eukaryota</taxon>
        <taxon>Rhodophyta</taxon>
        <taxon>Bangiophyceae</taxon>
        <taxon>Porphyridiales</taxon>
        <taxon>Porphyridiaceae</taxon>
        <taxon>Porphyridium</taxon>
    </lineage>
</organism>
<dbReference type="InterPro" id="IPR003689">
    <property type="entry name" value="ZIP"/>
</dbReference>
<evidence type="ECO:0000256" key="6">
    <source>
        <dbReference type="SAM" id="Phobius"/>
    </source>
</evidence>
<dbReference type="PANTHER" id="PTHR11040:SF205">
    <property type="entry name" value="ZINC TRANSPORTER ZUPT"/>
    <property type="match status" value="1"/>
</dbReference>
<accession>A0A5J4Z5I0</accession>
<evidence type="ECO:0000313" key="7">
    <source>
        <dbReference type="EMBL" id="KAA8498585.1"/>
    </source>
</evidence>
<gene>
    <name evidence="7" type="ORF">FVE85_6170</name>
</gene>
<dbReference type="OMA" id="EMTEIDN"/>
<comment type="caution">
    <text evidence="7">The sequence shown here is derived from an EMBL/GenBank/DDBJ whole genome shotgun (WGS) entry which is preliminary data.</text>
</comment>
<reference evidence="8" key="1">
    <citation type="journal article" date="2019" name="Nat. Commun.">
        <title>Expansion of phycobilisome linker gene families in mesophilic red algae.</title>
        <authorList>
            <person name="Lee J."/>
            <person name="Kim D."/>
            <person name="Bhattacharya D."/>
            <person name="Yoon H.S."/>
        </authorList>
    </citation>
    <scope>NUCLEOTIDE SEQUENCE [LARGE SCALE GENOMIC DNA]</scope>
    <source>
        <strain evidence="8">CCMP 1328</strain>
    </source>
</reference>
<dbReference type="Proteomes" id="UP000324585">
    <property type="component" value="Unassembled WGS sequence"/>
</dbReference>
<evidence type="ECO:0000256" key="3">
    <source>
        <dbReference type="ARBA" id="ARBA00022989"/>
    </source>
</evidence>
<feature type="transmembrane region" description="Helical" evidence="6">
    <location>
        <begin position="269"/>
        <end position="292"/>
    </location>
</feature>
<evidence type="ECO:0000256" key="4">
    <source>
        <dbReference type="ARBA" id="ARBA00023136"/>
    </source>
</evidence>
<dbReference type="Pfam" id="PF02535">
    <property type="entry name" value="Zip"/>
    <property type="match status" value="1"/>
</dbReference>
<evidence type="ECO:0000313" key="8">
    <source>
        <dbReference type="Proteomes" id="UP000324585"/>
    </source>
</evidence>
<comment type="subcellular location">
    <subcellularLocation>
        <location evidence="1">Membrane</location>
        <topology evidence="1">Multi-pass membrane protein</topology>
    </subcellularLocation>
</comment>
<evidence type="ECO:0000256" key="1">
    <source>
        <dbReference type="ARBA" id="ARBA00004141"/>
    </source>
</evidence>
<feature type="transmembrane region" description="Helical" evidence="6">
    <location>
        <begin position="15"/>
        <end position="35"/>
    </location>
</feature>
<name>A0A5J4Z5I0_PORPP</name>
<keyword evidence="8" id="KW-1185">Reference proteome</keyword>
<feature type="region of interest" description="Disordered" evidence="5">
    <location>
        <begin position="129"/>
        <end position="186"/>
    </location>
</feature>
<evidence type="ECO:0000256" key="5">
    <source>
        <dbReference type="SAM" id="MobiDB-lite"/>
    </source>
</evidence>
<protein>
    <submittedName>
        <fullName evidence="7">Zinc transporter ZupT</fullName>
    </submittedName>
</protein>
<feature type="transmembrane region" description="Helical" evidence="6">
    <location>
        <begin position="357"/>
        <end position="380"/>
    </location>
</feature>
<feature type="transmembrane region" description="Helical" evidence="6">
    <location>
        <begin position="329"/>
        <end position="351"/>
    </location>
</feature>
<sequence>MDTCTPSQDGGNVGLAFGLVTAAGLSTSIGAALAFLAPKKAASARKWLAASLATAAGVMTYVSFVEIFSTKAVDSFAACVDNFGLAYLYATLCFFGGVIITYLLDLFLHWFEHNAPHWKCFARRSHRSENESSERVADPSQLGENMDDVGTDGSVKATDGVDSPTRALENSSSSTPPGLDGVVPDDVIEDASGSRDVLPIVSAPIAQVAALAEAGSYSGDIEPASENPRAESSTSRDLHITEELAHDANFILELQNEGKTAKDLARMGMFAGVALAFHNFPEGLATFVAVLSDSSVGVSVAIAIAIHNIPEGLCVAMPIFYATGSRWKAFFWATMSGLTELVGALLGWLVLKNVLSQVVYGILFGLVAGMMVYVSLKELLPTAHKYDVDDRLTSACFFAGAGVIALSLVLFQL</sequence>
<dbReference type="OrthoDB" id="262547at2759"/>
<feature type="transmembrane region" description="Helical" evidence="6">
    <location>
        <begin position="47"/>
        <end position="64"/>
    </location>
</feature>
<dbReference type="GO" id="GO:0005385">
    <property type="term" value="F:zinc ion transmembrane transporter activity"/>
    <property type="evidence" value="ECO:0007669"/>
    <property type="project" value="TreeGrafter"/>
</dbReference>
<keyword evidence="4 6" id="KW-0472">Membrane</keyword>